<evidence type="ECO:0000256" key="3">
    <source>
        <dbReference type="ARBA" id="ARBA00022741"/>
    </source>
</evidence>
<dbReference type="Gene3D" id="1.20.120.1080">
    <property type="match status" value="1"/>
</dbReference>
<dbReference type="CDD" id="cd18791">
    <property type="entry name" value="SF2_C_RHA"/>
    <property type="match status" value="1"/>
</dbReference>
<dbReference type="GO" id="GO:0016787">
    <property type="term" value="F:hydrolase activity"/>
    <property type="evidence" value="ECO:0007669"/>
    <property type="project" value="UniProtKB-KW"/>
</dbReference>
<dbReference type="FunCoup" id="A0A4S2N7D6">
    <property type="interactions" value="1230"/>
</dbReference>
<dbReference type="InterPro" id="IPR048333">
    <property type="entry name" value="HA2_WH"/>
</dbReference>
<feature type="compositionally biased region" description="Acidic residues" evidence="8">
    <location>
        <begin position="304"/>
        <end position="337"/>
    </location>
</feature>
<feature type="compositionally biased region" description="Acidic residues" evidence="8">
    <location>
        <begin position="257"/>
        <end position="269"/>
    </location>
</feature>
<feature type="compositionally biased region" description="Basic residues" evidence="8">
    <location>
        <begin position="10"/>
        <end position="19"/>
    </location>
</feature>
<organism evidence="11 12">
    <name type="scientific">Ascodesmis nigricans</name>
    <dbReference type="NCBI Taxonomy" id="341454"/>
    <lineage>
        <taxon>Eukaryota</taxon>
        <taxon>Fungi</taxon>
        <taxon>Dikarya</taxon>
        <taxon>Ascomycota</taxon>
        <taxon>Pezizomycotina</taxon>
        <taxon>Pezizomycetes</taxon>
        <taxon>Pezizales</taxon>
        <taxon>Ascodesmidaceae</taxon>
        <taxon>Ascodesmis</taxon>
    </lineage>
</organism>
<gene>
    <name evidence="11" type="ORF">EX30DRAFT_357080</name>
</gene>
<dbReference type="PROSITE" id="PS00690">
    <property type="entry name" value="DEAH_ATP_HELICASE"/>
    <property type="match status" value="1"/>
</dbReference>
<dbReference type="InParanoid" id="A0A4S2N7D6"/>
<comment type="similarity">
    <text evidence="1">Belongs to the DEAD box helicase family. DEAH subfamily.</text>
</comment>
<evidence type="ECO:0000259" key="9">
    <source>
        <dbReference type="PROSITE" id="PS51192"/>
    </source>
</evidence>
<dbReference type="GO" id="GO:0000462">
    <property type="term" value="P:maturation of SSU-rRNA from tricistronic rRNA transcript (SSU-rRNA, 5.8S rRNA, LSU-rRNA)"/>
    <property type="evidence" value="ECO:0007669"/>
    <property type="project" value="TreeGrafter"/>
</dbReference>
<dbReference type="InterPro" id="IPR002464">
    <property type="entry name" value="DNA/RNA_helicase_DEAH_CS"/>
</dbReference>
<evidence type="ECO:0000256" key="1">
    <source>
        <dbReference type="ARBA" id="ARBA00008792"/>
    </source>
</evidence>
<feature type="region of interest" description="Disordered" evidence="8">
    <location>
        <begin position="157"/>
        <end position="351"/>
    </location>
</feature>
<dbReference type="Proteomes" id="UP000298138">
    <property type="component" value="Unassembled WGS sequence"/>
</dbReference>
<protein>
    <recommendedName>
        <fullName evidence="2">RNA helicase</fullName>
        <ecNumber evidence="2">3.6.4.13</ecNumber>
    </recommendedName>
</protein>
<reference evidence="11 12" key="1">
    <citation type="submission" date="2019-04" db="EMBL/GenBank/DDBJ databases">
        <title>Comparative genomics and transcriptomics to analyze fruiting body development in filamentous ascomycetes.</title>
        <authorList>
            <consortium name="DOE Joint Genome Institute"/>
            <person name="Lutkenhaus R."/>
            <person name="Traeger S."/>
            <person name="Breuer J."/>
            <person name="Kuo A."/>
            <person name="Lipzen A."/>
            <person name="Pangilinan J."/>
            <person name="Dilworth D."/>
            <person name="Sandor L."/>
            <person name="Poggeler S."/>
            <person name="Barry K."/>
            <person name="Grigoriev I.V."/>
            <person name="Nowrousian M."/>
        </authorList>
    </citation>
    <scope>NUCLEOTIDE SEQUENCE [LARGE SCALE GENOMIC DNA]</scope>
    <source>
        <strain evidence="11 12">CBS 389.68</strain>
    </source>
</reference>
<dbReference type="EC" id="3.6.4.13" evidence="2"/>
<dbReference type="GO" id="GO:0003723">
    <property type="term" value="F:RNA binding"/>
    <property type="evidence" value="ECO:0007669"/>
    <property type="project" value="TreeGrafter"/>
</dbReference>
<dbReference type="SMART" id="SM00487">
    <property type="entry name" value="DEXDc"/>
    <property type="match status" value="1"/>
</dbReference>
<dbReference type="Gene3D" id="3.40.50.300">
    <property type="entry name" value="P-loop containing nucleotide triphosphate hydrolases"/>
    <property type="match status" value="2"/>
</dbReference>
<feature type="compositionally biased region" description="Acidic residues" evidence="8">
    <location>
        <begin position="734"/>
        <end position="754"/>
    </location>
</feature>
<dbReference type="GO" id="GO:1990904">
    <property type="term" value="C:ribonucleoprotein complex"/>
    <property type="evidence" value="ECO:0007669"/>
    <property type="project" value="UniProtKB-ARBA"/>
</dbReference>
<accession>A0A4S2N7D6</accession>
<keyword evidence="6" id="KW-0067">ATP-binding</keyword>
<dbReference type="PANTHER" id="PTHR18934">
    <property type="entry name" value="ATP-DEPENDENT RNA HELICASE"/>
    <property type="match status" value="1"/>
</dbReference>
<feature type="region of interest" description="Disordered" evidence="8">
    <location>
        <begin position="1"/>
        <end position="30"/>
    </location>
</feature>
<evidence type="ECO:0000256" key="7">
    <source>
        <dbReference type="ARBA" id="ARBA00047984"/>
    </source>
</evidence>
<keyword evidence="3" id="KW-0547">Nucleotide-binding</keyword>
<dbReference type="Pfam" id="PF21010">
    <property type="entry name" value="HA2_C"/>
    <property type="match status" value="1"/>
</dbReference>
<evidence type="ECO:0000256" key="4">
    <source>
        <dbReference type="ARBA" id="ARBA00022801"/>
    </source>
</evidence>
<dbReference type="GO" id="GO:0005730">
    <property type="term" value="C:nucleolus"/>
    <property type="evidence" value="ECO:0007669"/>
    <property type="project" value="TreeGrafter"/>
</dbReference>
<dbReference type="Pfam" id="PF00270">
    <property type="entry name" value="DEAD"/>
    <property type="match status" value="1"/>
</dbReference>
<dbReference type="InterPro" id="IPR001650">
    <property type="entry name" value="Helicase_C-like"/>
</dbReference>
<dbReference type="InterPro" id="IPR027417">
    <property type="entry name" value="P-loop_NTPase"/>
</dbReference>
<evidence type="ECO:0000313" key="11">
    <source>
        <dbReference type="EMBL" id="TGZ85106.1"/>
    </source>
</evidence>
<dbReference type="FunFam" id="3.40.50.300:FF:000637">
    <property type="entry name" value="ATP-dependent RNA helicase DHX37/DHR1"/>
    <property type="match status" value="1"/>
</dbReference>
<dbReference type="PROSITE" id="PS51194">
    <property type="entry name" value="HELICASE_CTER"/>
    <property type="match status" value="1"/>
</dbReference>
<dbReference type="Pfam" id="PF04408">
    <property type="entry name" value="WHD_HA2"/>
    <property type="match status" value="1"/>
</dbReference>
<evidence type="ECO:0000256" key="8">
    <source>
        <dbReference type="SAM" id="MobiDB-lite"/>
    </source>
</evidence>
<feature type="compositionally biased region" description="Basic and acidic residues" evidence="8">
    <location>
        <begin position="174"/>
        <end position="188"/>
    </location>
</feature>
<feature type="region of interest" description="Disordered" evidence="8">
    <location>
        <begin position="984"/>
        <end position="1003"/>
    </location>
</feature>
<keyword evidence="4 11" id="KW-0378">Hydrolase</keyword>
<dbReference type="GO" id="GO:0005524">
    <property type="term" value="F:ATP binding"/>
    <property type="evidence" value="ECO:0007669"/>
    <property type="project" value="UniProtKB-KW"/>
</dbReference>
<feature type="compositionally biased region" description="Low complexity" evidence="8">
    <location>
        <begin position="209"/>
        <end position="222"/>
    </location>
</feature>
<dbReference type="STRING" id="341454.A0A4S2N7D6"/>
<name>A0A4S2N7D6_9PEZI</name>
<dbReference type="SMART" id="SM00847">
    <property type="entry name" value="HA2"/>
    <property type="match status" value="1"/>
</dbReference>
<evidence type="ECO:0000256" key="6">
    <source>
        <dbReference type="ARBA" id="ARBA00022840"/>
    </source>
</evidence>
<evidence type="ECO:0000256" key="5">
    <source>
        <dbReference type="ARBA" id="ARBA00022806"/>
    </source>
</evidence>
<dbReference type="CDD" id="cd17982">
    <property type="entry name" value="DEXHc_DHX37"/>
    <property type="match status" value="1"/>
</dbReference>
<feature type="domain" description="Helicase C-terminal" evidence="10">
    <location>
        <begin position="709"/>
        <end position="894"/>
    </location>
</feature>
<proteinExistence type="inferred from homology"/>
<dbReference type="AlphaFoldDB" id="A0A4S2N7D6"/>
<dbReference type="SMART" id="SM00490">
    <property type="entry name" value="HELICc"/>
    <property type="match status" value="1"/>
</dbReference>
<comment type="catalytic activity">
    <reaction evidence="7">
        <text>ATP + H2O = ADP + phosphate + H(+)</text>
        <dbReference type="Rhea" id="RHEA:13065"/>
        <dbReference type="ChEBI" id="CHEBI:15377"/>
        <dbReference type="ChEBI" id="CHEBI:15378"/>
        <dbReference type="ChEBI" id="CHEBI:30616"/>
        <dbReference type="ChEBI" id="CHEBI:43474"/>
        <dbReference type="ChEBI" id="CHEBI:456216"/>
        <dbReference type="EC" id="3.6.4.13"/>
    </reaction>
</comment>
<dbReference type="InterPro" id="IPR007502">
    <property type="entry name" value="Helicase-assoc_dom"/>
</dbReference>
<evidence type="ECO:0000259" key="10">
    <source>
        <dbReference type="PROSITE" id="PS51194"/>
    </source>
</evidence>
<keyword evidence="12" id="KW-1185">Reference proteome</keyword>
<dbReference type="InterPro" id="IPR011545">
    <property type="entry name" value="DEAD/DEAH_box_helicase_dom"/>
</dbReference>
<dbReference type="PANTHER" id="PTHR18934:SF99">
    <property type="entry name" value="ATP-DEPENDENT RNA HELICASE DHX37-RELATED"/>
    <property type="match status" value="1"/>
</dbReference>
<dbReference type="OrthoDB" id="10253254at2759"/>
<dbReference type="Pfam" id="PF00271">
    <property type="entry name" value="Helicase_C"/>
    <property type="match status" value="1"/>
</dbReference>
<sequence length="1280" mass="140871">MPPKSYKPTRERKQKRRKTVQRDGTLLEPTADSTTVLKDTNVEIVIPGTTKASGENDSVWKKEPEALESKMSAKKRKRFNKYMETKLRKDETQALLAKLAETQVDTSLFASAKSIGTAKESKRERIRRALREEQAGLNMEENSKILYEHRQQPAIDDGDVEMGMSSTFGLPTPLEERNQPVAKETEKEATEEDAKDTTTSLNEKKVQMVSLSGKSSVGSGLKRPLVTDPSELPVIKRLRKKAPVPTFTVRLPAPGECESDDEEDPDDSSETGSNASHEYEEWNGFSDDAKSDDGEEASSLNDSGSDDDDSEGSEDGEDEEDEEDEEDDEDEEDESSEEGLPAARIKPGRSERANAFKDWALSQQKATVDGDDGPTVSNIESLASVKLPADYVPRSREEDMTPPPELLNIKDSDRKAYHVLVDRAPEVEAQRSQLPVVSEEQRIMEAIHNNPCVVICGETGSGKTTQIPQFLYEAGYGSPDSDTPGLIAVTQPRRVAAVSMASRVGEELGIGGKEKVAYQIRFDGTVGPKTAIKFMTDGVLLRELAADFLLRKYSAVIIDEAHERSVNTDILIGVMSRVLKLRADMAKQNPKETKPLKLIIMSATLRVSDFVENKTLFPTPPPLLKIDARQHPVTTHFSRRTATNYIEEAYKKTCKIHRRLPPGGILVFLTGQNEIVEVMRKLKKTFPATASSGGQLKQAPVIPSAPPVKVVASESVLETEDVDLGDSTALDNDTVADVEEKDDYDSASDSDLGEESGPADVESPLHVLPLYSLLPTKEQLRVFDPPPEGARLCILATNIAETSLTIPGIRYVIDTGRVKARHYDLTTGVQSFQISFTSKASAAQRAGRAGRTGPGHCYRLFSSAVFESTFPQFEEAEILRMPIEGVVLQMKAMSIDTIANFPFPTPPDRDSLRKAEKLLRYLRALDTDGRITELGKTMNIFPLSPRFAKVLIVGQQLSCLPYIIAIVAALSVGDVFIPEHQALGQLPRNGDNEEDQEGEDSEAVKRLRQQYHRAHAAFGRLDGQSDALKLLSVVCAYDYEADGYVFCRNSFVRLKAMEETRKLRQQIHKIVVQNCPGVLPPKFEPKLPPPSDIQVKALSQILASGFIDNLAIRADLLPSSPFPATTKSRSLSSVPYLTLFPTSANYSAVAASTDPEVFAAQHATYIHPTSVLHLSSSFPDYIAYSSLTRGRGGEGKTWMMPLTTVKGTQLARLADGTGLVSWGKPLESRMPKEVEVEGGKGREVWVVPRMGMGIGSAGVGWQLPPCRKIQKLRGGKWVFE</sequence>
<evidence type="ECO:0000313" key="12">
    <source>
        <dbReference type="Proteomes" id="UP000298138"/>
    </source>
</evidence>
<feature type="domain" description="Helicase ATP-binding" evidence="9">
    <location>
        <begin position="444"/>
        <end position="623"/>
    </location>
</feature>
<feature type="compositionally biased region" description="Acidic residues" evidence="8">
    <location>
        <begin position="992"/>
        <end position="1001"/>
    </location>
</feature>
<keyword evidence="5" id="KW-0347">Helicase</keyword>
<dbReference type="SUPFAM" id="SSF52540">
    <property type="entry name" value="P-loop containing nucleoside triphosphate hydrolases"/>
    <property type="match status" value="1"/>
</dbReference>
<evidence type="ECO:0000256" key="2">
    <source>
        <dbReference type="ARBA" id="ARBA00012552"/>
    </source>
</evidence>
<feature type="region of interest" description="Disordered" evidence="8">
    <location>
        <begin position="722"/>
        <end position="761"/>
    </location>
</feature>
<dbReference type="GO" id="GO:0003724">
    <property type="term" value="F:RNA helicase activity"/>
    <property type="evidence" value="ECO:0007669"/>
    <property type="project" value="UniProtKB-EC"/>
</dbReference>
<dbReference type="EMBL" id="ML220112">
    <property type="protein sequence ID" value="TGZ85106.1"/>
    <property type="molecule type" value="Genomic_DNA"/>
</dbReference>
<dbReference type="PROSITE" id="PS51192">
    <property type="entry name" value="HELICASE_ATP_BIND_1"/>
    <property type="match status" value="1"/>
</dbReference>
<dbReference type="InterPro" id="IPR014001">
    <property type="entry name" value="Helicase_ATP-bd"/>
</dbReference>